<dbReference type="GO" id="GO:0016491">
    <property type="term" value="F:oxidoreductase activity"/>
    <property type="evidence" value="ECO:0007669"/>
    <property type="project" value="UniProtKB-KW"/>
</dbReference>
<dbReference type="PANTHER" id="PTHR46545">
    <property type="entry name" value="LEUCINE-RICH REPEAT-CONTAINING PROTEIN 51"/>
    <property type="match status" value="1"/>
</dbReference>
<dbReference type="GO" id="GO:0005737">
    <property type="term" value="C:cytoplasm"/>
    <property type="evidence" value="ECO:0007669"/>
    <property type="project" value="UniProtKB-SubCell"/>
</dbReference>
<keyword evidence="4" id="KW-0677">Repeat</keyword>
<evidence type="ECO:0000256" key="5">
    <source>
        <dbReference type="SAM" id="MobiDB-lite"/>
    </source>
</evidence>
<keyword evidence="2" id="KW-0963">Cytoplasm</keyword>
<evidence type="ECO:0000256" key="1">
    <source>
        <dbReference type="ARBA" id="ARBA00004496"/>
    </source>
</evidence>
<evidence type="ECO:0000256" key="2">
    <source>
        <dbReference type="ARBA" id="ARBA00022490"/>
    </source>
</evidence>
<proteinExistence type="predicted"/>
<organism evidence="6 7">
    <name type="scientific">Ichthyophthirius multifiliis</name>
    <name type="common">White spot disease agent</name>
    <name type="synonym">Ich</name>
    <dbReference type="NCBI Taxonomy" id="5932"/>
    <lineage>
        <taxon>Eukaryota</taxon>
        <taxon>Sar</taxon>
        <taxon>Alveolata</taxon>
        <taxon>Ciliophora</taxon>
        <taxon>Intramacronucleata</taxon>
        <taxon>Oligohymenophorea</taxon>
        <taxon>Hymenostomatida</taxon>
        <taxon>Ophryoglenina</taxon>
        <taxon>Ichthyophthirius</taxon>
    </lineage>
</organism>
<dbReference type="InterPro" id="IPR032675">
    <property type="entry name" value="LRR_dom_sf"/>
</dbReference>
<dbReference type="Proteomes" id="UP000008983">
    <property type="component" value="Unassembled WGS sequence"/>
</dbReference>
<name>G0R148_ICHMU</name>
<reference evidence="6 7" key="1">
    <citation type="submission" date="2011-07" db="EMBL/GenBank/DDBJ databases">
        <authorList>
            <person name="Coyne R."/>
            <person name="Brami D."/>
            <person name="Johnson J."/>
            <person name="Hostetler J."/>
            <person name="Hannick L."/>
            <person name="Clark T."/>
            <person name="Cassidy-Hanley D."/>
            <person name="Inman J."/>
        </authorList>
    </citation>
    <scope>NUCLEOTIDE SEQUENCE [LARGE SCALE GENOMIC DNA]</scope>
    <source>
        <strain evidence="6 7">G5</strain>
    </source>
</reference>
<evidence type="ECO:0000313" key="6">
    <source>
        <dbReference type="EMBL" id="EGR28815.1"/>
    </source>
</evidence>
<protein>
    <submittedName>
        <fullName evidence="6">Leucine rich repeat protein</fullName>
        <ecNumber evidence="6">1.2.99.2</ecNumber>
    </submittedName>
</protein>
<dbReference type="EC" id="1.2.99.2" evidence="6"/>
<feature type="region of interest" description="Disordered" evidence="5">
    <location>
        <begin position="1"/>
        <end position="21"/>
    </location>
</feature>
<dbReference type="GeneID" id="14904888"/>
<evidence type="ECO:0000256" key="3">
    <source>
        <dbReference type="ARBA" id="ARBA00022614"/>
    </source>
</evidence>
<dbReference type="Gene3D" id="3.80.10.10">
    <property type="entry name" value="Ribonuclease Inhibitor"/>
    <property type="match status" value="1"/>
</dbReference>
<evidence type="ECO:0000256" key="4">
    <source>
        <dbReference type="ARBA" id="ARBA00022737"/>
    </source>
</evidence>
<dbReference type="OrthoDB" id="676979at2759"/>
<feature type="compositionally biased region" description="Acidic residues" evidence="5">
    <location>
        <begin position="96"/>
        <end position="108"/>
    </location>
</feature>
<feature type="region of interest" description="Disordered" evidence="5">
    <location>
        <begin position="84"/>
        <end position="132"/>
    </location>
</feature>
<feature type="compositionally biased region" description="Basic and acidic residues" evidence="5">
    <location>
        <begin position="109"/>
        <end position="132"/>
    </location>
</feature>
<keyword evidence="7" id="KW-1185">Reference proteome</keyword>
<keyword evidence="3" id="KW-0433">Leucine-rich repeat</keyword>
<dbReference type="AlphaFoldDB" id="G0R148"/>
<feature type="compositionally biased region" description="Basic and acidic residues" evidence="5">
    <location>
        <begin position="84"/>
        <end position="95"/>
    </location>
</feature>
<dbReference type="PANTHER" id="PTHR46545:SF1">
    <property type="entry name" value="LEUCINE-RICH REPEAT-CONTAINING PROTEIN 51"/>
    <property type="match status" value="1"/>
</dbReference>
<dbReference type="RefSeq" id="XP_004030051.1">
    <property type="nucleotide sequence ID" value="XM_004030003.1"/>
</dbReference>
<dbReference type="EMBL" id="GL984209">
    <property type="protein sequence ID" value="EGR28815.1"/>
    <property type="molecule type" value="Genomic_DNA"/>
</dbReference>
<accession>G0R148</accession>
<comment type="subcellular location">
    <subcellularLocation>
        <location evidence="1">Cytoplasm</location>
    </subcellularLocation>
</comment>
<keyword evidence="6" id="KW-0560">Oxidoreductase</keyword>
<sequence length="257" mass="29230">MQKSLHNINLQKSGYINNPKNNISSLKNGDKYKIIKETISKDAKPLDFSFKQISDLQELKTTEPRNGKRKPIVIQTVEIIQGDKKLGDEDSKKDQEENEEKENEENEEEKVNRESKSKEIKEDKKKSDRKEPEIIRAVTQNIAANIVQNYHLPLNPGVVKGQIDHKAIEDVRNTQKKPIISLTIHGNPVETITGFRQFIITVIPSLKNLDTAHVSKKERDYSDFSIFKMMSNIPPPVKNPALPPEENVGNDVKTNSA</sequence>
<feature type="region of interest" description="Disordered" evidence="5">
    <location>
        <begin position="237"/>
        <end position="257"/>
    </location>
</feature>
<evidence type="ECO:0000313" key="7">
    <source>
        <dbReference type="Proteomes" id="UP000008983"/>
    </source>
</evidence>
<dbReference type="InParanoid" id="G0R148"/>
<gene>
    <name evidence="6" type="ORF">IMG5_168510</name>
</gene>